<dbReference type="SUPFAM" id="SSF47384">
    <property type="entry name" value="Homodimeric domain of signal transducing histidine kinase"/>
    <property type="match status" value="1"/>
</dbReference>
<dbReference type="RefSeq" id="WP_120084561.1">
    <property type="nucleotide sequence ID" value="NZ_QMDW01000009.1"/>
</dbReference>
<dbReference type="Pfam" id="PF02518">
    <property type="entry name" value="HATPase_c"/>
    <property type="match status" value="1"/>
</dbReference>
<dbReference type="CDD" id="cd00082">
    <property type="entry name" value="HisKA"/>
    <property type="match status" value="1"/>
</dbReference>
<feature type="transmembrane region" description="Helical" evidence="6">
    <location>
        <begin position="12"/>
        <end position="30"/>
    </location>
</feature>
<dbReference type="SUPFAM" id="SSF55874">
    <property type="entry name" value="ATPase domain of HSP90 chaperone/DNA topoisomerase II/histidine kinase"/>
    <property type="match status" value="1"/>
</dbReference>
<dbReference type="SUPFAM" id="SSF55785">
    <property type="entry name" value="PYP-like sensor domain (PAS domain)"/>
    <property type="match status" value="1"/>
</dbReference>
<name>A0A3A6Q266_9EURY</name>
<dbReference type="InterPro" id="IPR036890">
    <property type="entry name" value="HATPase_C_sf"/>
</dbReference>
<feature type="transmembrane region" description="Helical" evidence="6">
    <location>
        <begin position="106"/>
        <end position="129"/>
    </location>
</feature>
<dbReference type="SMART" id="SM00388">
    <property type="entry name" value="HisKA"/>
    <property type="match status" value="1"/>
</dbReference>
<feature type="transmembrane region" description="Helical" evidence="6">
    <location>
        <begin position="195"/>
        <end position="216"/>
    </location>
</feature>
<keyword evidence="3" id="KW-0808">Transferase</keyword>
<dbReference type="SMART" id="SM00387">
    <property type="entry name" value="HATPase_c"/>
    <property type="match status" value="1"/>
</dbReference>
<dbReference type="InterPro" id="IPR000014">
    <property type="entry name" value="PAS"/>
</dbReference>
<dbReference type="Gene3D" id="1.10.287.130">
    <property type="match status" value="1"/>
</dbReference>
<dbReference type="InterPro" id="IPR003661">
    <property type="entry name" value="HisK_dim/P_dom"/>
</dbReference>
<dbReference type="Pfam" id="PF00512">
    <property type="entry name" value="HisKA"/>
    <property type="match status" value="1"/>
</dbReference>
<dbReference type="Gene3D" id="3.30.565.10">
    <property type="entry name" value="Histidine kinase-like ATPase, C-terminal domain"/>
    <property type="match status" value="1"/>
</dbReference>
<dbReference type="InterPro" id="IPR036097">
    <property type="entry name" value="HisK_dim/P_sf"/>
</dbReference>
<keyword evidence="4" id="KW-0418">Kinase</keyword>
<dbReference type="PANTHER" id="PTHR43711">
    <property type="entry name" value="TWO-COMPONENT HISTIDINE KINASE"/>
    <property type="match status" value="1"/>
</dbReference>
<dbReference type="GO" id="GO:0000155">
    <property type="term" value="F:phosphorelay sensor kinase activity"/>
    <property type="evidence" value="ECO:0007669"/>
    <property type="project" value="InterPro"/>
</dbReference>
<feature type="domain" description="Histidine kinase" evidence="7">
    <location>
        <begin position="373"/>
        <end position="574"/>
    </location>
</feature>
<feature type="transmembrane region" description="Helical" evidence="6">
    <location>
        <begin position="42"/>
        <end position="68"/>
    </location>
</feature>
<proteinExistence type="predicted"/>
<keyword evidence="5" id="KW-0902">Two-component regulatory system</keyword>
<evidence type="ECO:0000256" key="3">
    <source>
        <dbReference type="ARBA" id="ARBA00022679"/>
    </source>
</evidence>
<organism evidence="8 9">
    <name type="scientific">Halonotius pteroides</name>
    <dbReference type="NCBI Taxonomy" id="268735"/>
    <lineage>
        <taxon>Archaea</taxon>
        <taxon>Methanobacteriati</taxon>
        <taxon>Methanobacteriota</taxon>
        <taxon>Stenosarchaea group</taxon>
        <taxon>Halobacteria</taxon>
        <taxon>Halobacteriales</taxon>
        <taxon>Haloferacaceae</taxon>
        <taxon>Halonotius</taxon>
    </lineage>
</organism>
<feature type="transmembrane region" description="Helical" evidence="6">
    <location>
        <begin position="222"/>
        <end position="243"/>
    </location>
</feature>
<evidence type="ECO:0000313" key="8">
    <source>
        <dbReference type="EMBL" id="RJX49668.1"/>
    </source>
</evidence>
<evidence type="ECO:0000259" key="7">
    <source>
        <dbReference type="PROSITE" id="PS50109"/>
    </source>
</evidence>
<dbReference type="InterPro" id="IPR031621">
    <property type="entry name" value="HisKA_7TM"/>
</dbReference>
<sequence>MTFQLQPEVPVFVGILLVAASLLVYSLRQYHRRGRTPELRAFIVLLFVICVWQLTAIFINVVTVPALIFAGNNFGNVVLVPGLFYSVAWFALAYTENTRWVNRKTAGVAVATIGVLATAVLFNPTVMIAHDGLTTQGPMTIAGVTFSEWVVLDLTLKPAFRGLQLYGYVLMIGSGGVVVRYLLANRGDIYRGQAVALAVGIGAILGVNSLLFAGLLPPEWNLTHVSFGVTAVAFAVAIFRYRLLAVAPIGRKQLVEQLADPVVMLDDHQRVVDCNPAARELVDAPAGWRGMAAARFFAPFPEPVDWFTTAGSGETTLSKAGTERTFTVDSMPIEDGTNTETGQLIRLHEITERKAREQQLREQNEHLDEFASIVSHDLRSPLNVAKGRLKIAGWASDSEEIEDAQAALTRMESMIDDLLTMARTNQTIDATGPVGLAAAARTAWTYSDVDECTLRVSVPADIEIAADRDRLVQVFENLYVNAAEHNETPVTVRVGVLGDGELASDAGQRSGFYVADDGTGIDATNHDDVFESGYTAASGGTGFGLAIVQDIVTAHNWEITVTDSNDGGARFEITGVRSAVDDKAQSEREVSQE</sequence>
<dbReference type="AlphaFoldDB" id="A0A3A6Q266"/>
<protein>
    <recommendedName>
        <fullName evidence="2">histidine kinase</fullName>
        <ecNumber evidence="2">2.7.13.3</ecNumber>
    </recommendedName>
</protein>
<dbReference type="Gene3D" id="3.30.450.20">
    <property type="entry name" value="PAS domain"/>
    <property type="match status" value="1"/>
</dbReference>
<dbReference type="PROSITE" id="PS50109">
    <property type="entry name" value="HIS_KIN"/>
    <property type="match status" value="1"/>
</dbReference>
<evidence type="ECO:0000256" key="4">
    <source>
        <dbReference type="ARBA" id="ARBA00022777"/>
    </source>
</evidence>
<evidence type="ECO:0000256" key="2">
    <source>
        <dbReference type="ARBA" id="ARBA00012438"/>
    </source>
</evidence>
<dbReference type="Pfam" id="PF16927">
    <property type="entry name" value="HisKA_7TM"/>
    <property type="match status" value="1"/>
</dbReference>
<gene>
    <name evidence="8" type="ORF">DP106_07965</name>
</gene>
<dbReference type="PANTHER" id="PTHR43711:SF1">
    <property type="entry name" value="HISTIDINE KINASE 1"/>
    <property type="match status" value="1"/>
</dbReference>
<dbReference type="EMBL" id="QMDW01000009">
    <property type="protein sequence ID" value="RJX49668.1"/>
    <property type="molecule type" value="Genomic_DNA"/>
</dbReference>
<comment type="catalytic activity">
    <reaction evidence="1">
        <text>ATP + protein L-histidine = ADP + protein N-phospho-L-histidine.</text>
        <dbReference type="EC" id="2.7.13.3"/>
    </reaction>
</comment>
<dbReference type="InterPro" id="IPR050736">
    <property type="entry name" value="Sensor_HK_Regulatory"/>
</dbReference>
<feature type="transmembrane region" description="Helical" evidence="6">
    <location>
        <begin position="74"/>
        <end position="94"/>
    </location>
</feature>
<dbReference type="OrthoDB" id="8127at2157"/>
<keyword evidence="6" id="KW-0472">Membrane</keyword>
<accession>A0A3A6Q266</accession>
<evidence type="ECO:0000256" key="6">
    <source>
        <dbReference type="SAM" id="Phobius"/>
    </source>
</evidence>
<keyword evidence="6" id="KW-1133">Transmembrane helix</keyword>
<keyword evidence="9" id="KW-1185">Reference proteome</keyword>
<dbReference type="InterPro" id="IPR005467">
    <property type="entry name" value="His_kinase_dom"/>
</dbReference>
<evidence type="ECO:0000313" key="9">
    <source>
        <dbReference type="Proteomes" id="UP000281564"/>
    </source>
</evidence>
<dbReference type="EC" id="2.7.13.3" evidence="2"/>
<comment type="caution">
    <text evidence="8">The sequence shown here is derived from an EMBL/GenBank/DDBJ whole genome shotgun (WGS) entry which is preliminary data.</text>
</comment>
<feature type="transmembrane region" description="Helical" evidence="6">
    <location>
        <begin position="165"/>
        <end position="183"/>
    </location>
</feature>
<keyword evidence="6" id="KW-0812">Transmembrane</keyword>
<evidence type="ECO:0000256" key="1">
    <source>
        <dbReference type="ARBA" id="ARBA00000085"/>
    </source>
</evidence>
<reference evidence="8 9" key="1">
    <citation type="submission" date="2018-06" db="EMBL/GenBank/DDBJ databases">
        <title>Halonotius sp. F13-13 a new haloarchaeeon isolated from a solar saltern from Isla Cristina, Huelva, Spain.</title>
        <authorList>
            <person name="Duran-Viseras A."/>
            <person name="Sanchez-Porro C."/>
            <person name="Ventosa A."/>
        </authorList>
    </citation>
    <scope>NUCLEOTIDE SEQUENCE [LARGE SCALE GENOMIC DNA]</scope>
    <source>
        <strain evidence="8 9">CECT 7525</strain>
    </source>
</reference>
<dbReference type="Pfam" id="PF13188">
    <property type="entry name" value="PAS_8"/>
    <property type="match status" value="1"/>
</dbReference>
<dbReference type="Proteomes" id="UP000281564">
    <property type="component" value="Unassembled WGS sequence"/>
</dbReference>
<dbReference type="InterPro" id="IPR003594">
    <property type="entry name" value="HATPase_dom"/>
</dbReference>
<evidence type="ECO:0000256" key="5">
    <source>
        <dbReference type="ARBA" id="ARBA00023012"/>
    </source>
</evidence>
<dbReference type="InterPro" id="IPR035965">
    <property type="entry name" value="PAS-like_dom_sf"/>
</dbReference>